<sequence>MHQESRHHPYGGGPLRHRGQFRHIDRDNPGRDGRGSYARDLRSLTDDKVPAGSAHGDGEFGVASGGKHWQGSAMRRTTTIT</sequence>
<dbReference type="EMBL" id="JAMZIH010001415">
    <property type="protein sequence ID" value="KAJ1678215.1"/>
    <property type="molecule type" value="Genomic_DNA"/>
</dbReference>
<comment type="caution">
    <text evidence="1">The sequence shown here is derived from an EMBL/GenBank/DDBJ whole genome shotgun (WGS) entry which is preliminary data.</text>
</comment>
<accession>A0ACC1HNR8</accession>
<evidence type="ECO:0000313" key="1">
    <source>
        <dbReference type="EMBL" id="KAJ1678215.1"/>
    </source>
</evidence>
<name>A0ACC1HNR8_9FUNG</name>
<proteinExistence type="predicted"/>
<keyword evidence="2" id="KW-1185">Reference proteome</keyword>
<feature type="non-terminal residue" evidence="1">
    <location>
        <position position="81"/>
    </location>
</feature>
<organism evidence="1 2">
    <name type="scientific">Spiromyces aspiralis</name>
    <dbReference type="NCBI Taxonomy" id="68401"/>
    <lineage>
        <taxon>Eukaryota</taxon>
        <taxon>Fungi</taxon>
        <taxon>Fungi incertae sedis</taxon>
        <taxon>Zoopagomycota</taxon>
        <taxon>Kickxellomycotina</taxon>
        <taxon>Kickxellomycetes</taxon>
        <taxon>Kickxellales</taxon>
        <taxon>Kickxellaceae</taxon>
        <taxon>Spiromyces</taxon>
    </lineage>
</organism>
<reference evidence="1" key="1">
    <citation type="submission" date="2022-06" db="EMBL/GenBank/DDBJ databases">
        <title>Phylogenomic reconstructions and comparative analyses of Kickxellomycotina fungi.</title>
        <authorList>
            <person name="Reynolds N.K."/>
            <person name="Stajich J.E."/>
            <person name="Barry K."/>
            <person name="Grigoriev I.V."/>
            <person name="Crous P."/>
            <person name="Smith M.E."/>
        </authorList>
    </citation>
    <scope>NUCLEOTIDE SEQUENCE</scope>
    <source>
        <strain evidence="1">RSA 2271</strain>
    </source>
</reference>
<protein>
    <submittedName>
        <fullName evidence="1">Uncharacterized protein</fullName>
    </submittedName>
</protein>
<evidence type="ECO:0000313" key="2">
    <source>
        <dbReference type="Proteomes" id="UP001145114"/>
    </source>
</evidence>
<dbReference type="Proteomes" id="UP001145114">
    <property type="component" value="Unassembled WGS sequence"/>
</dbReference>
<gene>
    <name evidence="1" type="ORF">EV182_004542</name>
</gene>